<dbReference type="EMBL" id="CAJNRG010000056">
    <property type="protein sequence ID" value="CAF1955833.1"/>
    <property type="molecule type" value="Genomic_DNA"/>
</dbReference>
<evidence type="ECO:0000313" key="2">
    <source>
        <dbReference type="Proteomes" id="UP000663887"/>
    </source>
</evidence>
<comment type="caution">
    <text evidence="1">The sequence shown here is derived from an EMBL/GenBank/DDBJ whole genome shotgun (WGS) entry which is preliminary data.</text>
</comment>
<dbReference type="AlphaFoldDB" id="A0A816LTT2"/>
<sequence>MVQTMMDKCNSHQPYEHVPRVSQKPQTIIVVYDQPKVIVVRRYTRTIVTLTNPDEYQNQFDTVLLDTSALLDLARRLNIEENMITLPSIQ</sequence>
<evidence type="ECO:0000313" key="1">
    <source>
        <dbReference type="EMBL" id="CAF1955833.1"/>
    </source>
</evidence>
<proteinExistence type="predicted"/>
<dbReference type="Proteomes" id="UP000663887">
    <property type="component" value="Unassembled WGS sequence"/>
</dbReference>
<gene>
    <name evidence="1" type="ORF">XDN619_LOCUS1116</name>
</gene>
<accession>A0A816LTT2</accession>
<reference evidence="1" key="1">
    <citation type="submission" date="2021-02" db="EMBL/GenBank/DDBJ databases">
        <authorList>
            <person name="Nowell W R."/>
        </authorList>
    </citation>
    <scope>NUCLEOTIDE SEQUENCE</scope>
</reference>
<organism evidence="1 2">
    <name type="scientific">Rotaria magnacalcarata</name>
    <dbReference type="NCBI Taxonomy" id="392030"/>
    <lineage>
        <taxon>Eukaryota</taxon>
        <taxon>Metazoa</taxon>
        <taxon>Spiralia</taxon>
        <taxon>Gnathifera</taxon>
        <taxon>Rotifera</taxon>
        <taxon>Eurotatoria</taxon>
        <taxon>Bdelloidea</taxon>
        <taxon>Philodinida</taxon>
        <taxon>Philodinidae</taxon>
        <taxon>Rotaria</taxon>
    </lineage>
</organism>
<protein>
    <submittedName>
        <fullName evidence="1">Uncharacterized protein</fullName>
    </submittedName>
</protein>
<name>A0A816LTT2_9BILA</name>